<gene>
    <name evidence="3" type="ORF">EV356DRAFT_89616</name>
</gene>
<evidence type="ECO:0000256" key="2">
    <source>
        <dbReference type="SAM" id="SignalP"/>
    </source>
</evidence>
<accession>A0A6A6HEJ6</accession>
<dbReference type="AlphaFoldDB" id="A0A6A6HEJ6"/>
<organism evidence="3 4">
    <name type="scientific">Viridothelium virens</name>
    <name type="common">Speckled blister lichen</name>
    <name type="synonym">Trypethelium virens</name>
    <dbReference type="NCBI Taxonomy" id="1048519"/>
    <lineage>
        <taxon>Eukaryota</taxon>
        <taxon>Fungi</taxon>
        <taxon>Dikarya</taxon>
        <taxon>Ascomycota</taxon>
        <taxon>Pezizomycotina</taxon>
        <taxon>Dothideomycetes</taxon>
        <taxon>Dothideomycetes incertae sedis</taxon>
        <taxon>Trypetheliales</taxon>
        <taxon>Trypetheliaceae</taxon>
        <taxon>Viridothelium</taxon>
    </lineage>
</organism>
<evidence type="ECO:0000313" key="4">
    <source>
        <dbReference type="Proteomes" id="UP000800092"/>
    </source>
</evidence>
<dbReference type="EMBL" id="ML991788">
    <property type="protein sequence ID" value="KAF2235913.1"/>
    <property type="molecule type" value="Genomic_DNA"/>
</dbReference>
<feature type="signal peptide" evidence="2">
    <location>
        <begin position="1"/>
        <end position="24"/>
    </location>
</feature>
<feature type="region of interest" description="Disordered" evidence="1">
    <location>
        <begin position="357"/>
        <end position="419"/>
    </location>
</feature>
<sequence length="434" mass="48409">MIHAILQFSTIIILIVLHSQGGVSDDNKAYSGRPGAIFRPVDTSATKGSLSEQYGVTFKTNKEGSCQPWWPKLSKSFDEARDAVLSALQALDHLGVPRPPRENRQGRGIWDRSARSVAALWDIHVSDGGWKKDGRRSVAVFEQIQAVYNSYLDETKYHGRLPKYELYCGTDWLEWDTVNGEPGWWSIYKTSSNGPFLSPPRFRPPIKSGPLSSQPFDLCNGGEAATLKRQNAVIMCPNFLRQATDLDTVQRRTSPQSSAGRSDPLRERMIEDLENTLAREWIFQWGHLIQRWTTPPHIDSRGDNRGGSTMGYSSCVNLARYAPQLALDSSPETYALFAVMVHASYADWTKGYASDPQTFTVSSQDISSGTGRRPIGPPRRDTFSGPNPNSRPRPPSRTDSSSGRDRNHRGPPPGLIEKGIESLAREAIKYCKKL</sequence>
<name>A0A6A6HEJ6_VIRVR</name>
<reference evidence="3" key="1">
    <citation type="journal article" date="2020" name="Stud. Mycol.">
        <title>101 Dothideomycetes genomes: a test case for predicting lifestyles and emergence of pathogens.</title>
        <authorList>
            <person name="Haridas S."/>
            <person name="Albert R."/>
            <person name="Binder M."/>
            <person name="Bloem J."/>
            <person name="Labutti K."/>
            <person name="Salamov A."/>
            <person name="Andreopoulos B."/>
            <person name="Baker S."/>
            <person name="Barry K."/>
            <person name="Bills G."/>
            <person name="Bluhm B."/>
            <person name="Cannon C."/>
            <person name="Castanera R."/>
            <person name="Culley D."/>
            <person name="Daum C."/>
            <person name="Ezra D."/>
            <person name="Gonzalez J."/>
            <person name="Henrissat B."/>
            <person name="Kuo A."/>
            <person name="Liang C."/>
            <person name="Lipzen A."/>
            <person name="Lutzoni F."/>
            <person name="Magnuson J."/>
            <person name="Mondo S."/>
            <person name="Nolan M."/>
            <person name="Ohm R."/>
            <person name="Pangilinan J."/>
            <person name="Park H.-J."/>
            <person name="Ramirez L."/>
            <person name="Alfaro M."/>
            <person name="Sun H."/>
            <person name="Tritt A."/>
            <person name="Yoshinaga Y."/>
            <person name="Zwiers L.-H."/>
            <person name="Turgeon B."/>
            <person name="Goodwin S."/>
            <person name="Spatafora J."/>
            <person name="Crous P."/>
            <person name="Grigoriev I."/>
        </authorList>
    </citation>
    <scope>NUCLEOTIDE SEQUENCE</scope>
    <source>
        <strain evidence="3">Tuck. ex Michener</strain>
    </source>
</reference>
<evidence type="ECO:0000256" key="1">
    <source>
        <dbReference type="SAM" id="MobiDB-lite"/>
    </source>
</evidence>
<keyword evidence="2" id="KW-0732">Signal</keyword>
<feature type="chain" id="PRO_5025602982" evidence="2">
    <location>
        <begin position="25"/>
        <end position="434"/>
    </location>
</feature>
<dbReference type="Proteomes" id="UP000800092">
    <property type="component" value="Unassembled WGS sequence"/>
</dbReference>
<feature type="compositionally biased region" description="Polar residues" evidence="1">
    <location>
        <begin position="357"/>
        <end position="368"/>
    </location>
</feature>
<proteinExistence type="predicted"/>
<keyword evidence="4" id="KW-1185">Reference proteome</keyword>
<protein>
    <submittedName>
        <fullName evidence="3">Uncharacterized protein</fullName>
    </submittedName>
</protein>
<evidence type="ECO:0000313" key="3">
    <source>
        <dbReference type="EMBL" id="KAF2235913.1"/>
    </source>
</evidence>